<evidence type="ECO:0008006" key="6">
    <source>
        <dbReference type="Google" id="ProtNLM"/>
    </source>
</evidence>
<evidence type="ECO:0000313" key="5">
    <source>
        <dbReference type="Proteomes" id="UP000053557"/>
    </source>
</evidence>
<proteinExistence type="predicted"/>
<reference evidence="4 5" key="1">
    <citation type="submission" date="2015-12" db="EMBL/GenBank/DDBJ databases">
        <title>Draft genome sequence of Acidibacillus ferrooxidans ITV001, isolated from a chalcopyrite acid mine drainage site in Brazil.</title>
        <authorList>
            <person name="Dall'Agnol H."/>
            <person name="Nancucheo I."/>
            <person name="Johnson B."/>
            <person name="Oliveira R."/>
            <person name="Leite L."/>
            <person name="Pylro V."/>
            <person name="Nunes G.L."/>
            <person name="Tzotzos G."/>
            <person name="Fernandes G.R."/>
            <person name="Dutra J."/>
            <person name="Orellana S.C."/>
            <person name="Oliveira G."/>
        </authorList>
    </citation>
    <scope>NUCLEOTIDE SEQUENCE [LARGE SCALE GENOMIC DNA]</scope>
    <source>
        <strain evidence="5">ITV01</strain>
    </source>
</reference>
<keyword evidence="5" id="KW-1185">Reference proteome</keyword>
<keyword evidence="1" id="KW-0808">Transferase</keyword>
<dbReference type="PANTHER" id="PTHR46401">
    <property type="entry name" value="GLYCOSYLTRANSFERASE WBBK-RELATED"/>
    <property type="match status" value="1"/>
</dbReference>
<sequence>MRIGIDCRPLSKEKTGIGYYLWEILNQWGKSEIPHELFLYSARHFEIPPQLARSNVRICKRVFLFEPPEVWMHTILPIQLRKDHVDVYWGPNYAMPVFPFGVPSVLTVHDMVYRVFPKTMKRVTYLHNRYGMEWYVRKCDHVIADSEHTKQDLVSYLHLESDKIDVIPLGVSERLDQSSQDVSDKRAIESLGLNQKPYLLTVGTLEPRKNLTRVIQAFKRFLNEQRFEDGSEPLLVVVGASGWGGTSEKIQHDLDESVRYLGYVSDAILGVLYRNAVGFIYMSLYEGFGLPPLEAMRYGTPVLVSNSSSLPEVVGDCGLYANPYQIEDIALQIAHLYRDGRNSELAFRAKIRAEMMSWDAVAKNTLGLLQRVVTNHNAR</sequence>
<dbReference type="InterPro" id="IPR028098">
    <property type="entry name" value="Glyco_trans_4-like_N"/>
</dbReference>
<dbReference type="Pfam" id="PF13439">
    <property type="entry name" value="Glyco_transf_4"/>
    <property type="match status" value="1"/>
</dbReference>
<organism evidence="4 5">
    <name type="scientific">Ferroacidibacillus organovorans</name>
    <dbReference type="NCBI Taxonomy" id="1765683"/>
    <lineage>
        <taxon>Bacteria</taxon>
        <taxon>Bacillati</taxon>
        <taxon>Bacillota</taxon>
        <taxon>Bacilli</taxon>
        <taxon>Bacillales</taxon>
        <taxon>Alicyclobacillaceae</taxon>
        <taxon>Ferroacidibacillus</taxon>
    </lineage>
</organism>
<feature type="domain" description="Glycosyl transferase family 1" evidence="2">
    <location>
        <begin position="189"/>
        <end position="343"/>
    </location>
</feature>
<evidence type="ECO:0000259" key="3">
    <source>
        <dbReference type="Pfam" id="PF13439"/>
    </source>
</evidence>
<dbReference type="CDD" id="cd03809">
    <property type="entry name" value="GT4_MtfB-like"/>
    <property type="match status" value="1"/>
</dbReference>
<dbReference type="OrthoDB" id="9797829at2"/>
<protein>
    <recommendedName>
        <fullName evidence="6">Glycosyl transferase family 1</fullName>
    </recommendedName>
</protein>
<feature type="domain" description="Glycosyltransferase subfamily 4-like N-terminal" evidence="3">
    <location>
        <begin position="16"/>
        <end position="172"/>
    </location>
</feature>
<dbReference type="InterPro" id="IPR001296">
    <property type="entry name" value="Glyco_trans_1"/>
</dbReference>
<dbReference type="Gene3D" id="3.40.50.2000">
    <property type="entry name" value="Glycogen Phosphorylase B"/>
    <property type="match status" value="2"/>
</dbReference>
<accession>A0A101XPH6</accession>
<evidence type="ECO:0000256" key="1">
    <source>
        <dbReference type="ARBA" id="ARBA00022679"/>
    </source>
</evidence>
<dbReference type="PANTHER" id="PTHR46401:SF2">
    <property type="entry name" value="GLYCOSYLTRANSFERASE WBBK-RELATED"/>
    <property type="match status" value="1"/>
</dbReference>
<dbReference type="AlphaFoldDB" id="A0A101XPH6"/>
<evidence type="ECO:0000259" key="2">
    <source>
        <dbReference type="Pfam" id="PF00534"/>
    </source>
</evidence>
<name>A0A101XPH6_9BACL</name>
<dbReference type="EMBL" id="LPVJ01000054">
    <property type="protein sequence ID" value="KUO95220.1"/>
    <property type="molecule type" value="Genomic_DNA"/>
</dbReference>
<dbReference type="GO" id="GO:0016757">
    <property type="term" value="F:glycosyltransferase activity"/>
    <property type="evidence" value="ECO:0007669"/>
    <property type="project" value="InterPro"/>
</dbReference>
<dbReference type="Proteomes" id="UP000053557">
    <property type="component" value="Unassembled WGS sequence"/>
</dbReference>
<dbReference type="GO" id="GO:0009103">
    <property type="term" value="P:lipopolysaccharide biosynthetic process"/>
    <property type="evidence" value="ECO:0007669"/>
    <property type="project" value="TreeGrafter"/>
</dbReference>
<evidence type="ECO:0000313" key="4">
    <source>
        <dbReference type="EMBL" id="KUO95220.1"/>
    </source>
</evidence>
<comment type="caution">
    <text evidence="4">The sequence shown here is derived from an EMBL/GenBank/DDBJ whole genome shotgun (WGS) entry which is preliminary data.</text>
</comment>
<dbReference type="Pfam" id="PF00534">
    <property type="entry name" value="Glycos_transf_1"/>
    <property type="match status" value="1"/>
</dbReference>
<gene>
    <name evidence="4" type="ORF">ATW55_13850</name>
</gene>
<dbReference type="SUPFAM" id="SSF53756">
    <property type="entry name" value="UDP-Glycosyltransferase/glycogen phosphorylase"/>
    <property type="match status" value="1"/>
</dbReference>